<keyword evidence="2" id="KW-1185">Reference proteome</keyword>
<reference evidence="1 2" key="1">
    <citation type="submission" date="2019-12" db="EMBL/GenBank/DDBJ databases">
        <authorList>
            <person name="Alioto T."/>
            <person name="Alioto T."/>
            <person name="Gomez Garrido J."/>
        </authorList>
    </citation>
    <scope>NUCLEOTIDE SEQUENCE [LARGE SCALE GENOMIC DNA]</scope>
</reference>
<evidence type="ECO:0000313" key="1">
    <source>
        <dbReference type="EMBL" id="CAA3004311.1"/>
    </source>
</evidence>
<gene>
    <name evidence="1" type="ORF">OLEA9_A061203</name>
</gene>
<organism evidence="1 2">
    <name type="scientific">Olea europaea subsp. europaea</name>
    <dbReference type="NCBI Taxonomy" id="158383"/>
    <lineage>
        <taxon>Eukaryota</taxon>
        <taxon>Viridiplantae</taxon>
        <taxon>Streptophyta</taxon>
        <taxon>Embryophyta</taxon>
        <taxon>Tracheophyta</taxon>
        <taxon>Spermatophyta</taxon>
        <taxon>Magnoliopsida</taxon>
        <taxon>eudicotyledons</taxon>
        <taxon>Gunneridae</taxon>
        <taxon>Pentapetalae</taxon>
        <taxon>asterids</taxon>
        <taxon>lamiids</taxon>
        <taxon>Lamiales</taxon>
        <taxon>Oleaceae</taxon>
        <taxon>Oleeae</taxon>
        <taxon>Olea</taxon>
    </lineage>
</organism>
<dbReference type="Gramene" id="OE9A061203T1">
    <property type="protein sequence ID" value="OE9A061203C1"/>
    <property type="gene ID" value="OE9A061203"/>
</dbReference>
<name>A0A8S0TKY0_OLEEU</name>
<protein>
    <submittedName>
        <fullName evidence="1">Uncharacterized protein</fullName>
    </submittedName>
</protein>
<feature type="non-terminal residue" evidence="1">
    <location>
        <position position="54"/>
    </location>
</feature>
<proteinExistence type="predicted"/>
<dbReference type="EMBL" id="CACTIH010006166">
    <property type="protein sequence ID" value="CAA3004311.1"/>
    <property type="molecule type" value="Genomic_DNA"/>
</dbReference>
<accession>A0A8S0TKY0</accession>
<sequence length="54" mass="6275">PTTHRHPSNDPSSFTTVDSIAQSIEHQKRERQNNCSEILELSTVEICYEYIKLK</sequence>
<dbReference type="AlphaFoldDB" id="A0A8S0TKY0"/>
<feature type="non-terminal residue" evidence="1">
    <location>
        <position position="1"/>
    </location>
</feature>
<evidence type="ECO:0000313" key="2">
    <source>
        <dbReference type="Proteomes" id="UP000594638"/>
    </source>
</evidence>
<comment type="caution">
    <text evidence="1">The sequence shown here is derived from an EMBL/GenBank/DDBJ whole genome shotgun (WGS) entry which is preliminary data.</text>
</comment>
<dbReference type="Proteomes" id="UP000594638">
    <property type="component" value="Unassembled WGS sequence"/>
</dbReference>